<dbReference type="EMBL" id="JACIDR010000001">
    <property type="protein sequence ID" value="MBB3971821.1"/>
    <property type="molecule type" value="Genomic_DNA"/>
</dbReference>
<feature type="region of interest" description="Disordered" evidence="3">
    <location>
        <begin position="183"/>
        <end position="228"/>
    </location>
</feature>
<keyword evidence="2" id="KW-0081">Bacteriolytic enzyme</keyword>
<dbReference type="InterPro" id="IPR052619">
    <property type="entry name" value="Phage_lysozyme-like"/>
</dbReference>
<dbReference type="PRINTS" id="PR00684">
    <property type="entry name" value="T4LYSOZYME"/>
</dbReference>
<organism evidence="4 5">
    <name type="scientific">Hansschlegelia beijingensis</name>
    <dbReference type="NCBI Taxonomy" id="1133344"/>
    <lineage>
        <taxon>Bacteria</taxon>
        <taxon>Pseudomonadati</taxon>
        <taxon>Pseudomonadota</taxon>
        <taxon>Alphaproteobacteria</taxon>
        <taxon>Hyphomicrobiales</taxon>
        <taxon>Methylopilaceae</taxon>
        <taxon>Hansschlegelia</taxon>
    </lineage>
</organism>
<dbReference type="Proteomes" id="UP000528964">
    <property type="component" value="Unassembled WGS sequence"/>
</dbReference>
<evidence type="ECO:0000256" key="1">
    <source>
        <dbReference type="ARBA" id="ARBA00022529"/>
    </source>
</evidence>
<dbReference type="AlphaFoldDB" id="A0A7W6GDH2"/>
<dbReference type="Gene3D" id="1.10.530.40">
    <property type="match status" value="1"/>
</dbReference>
<dbReference type="GO" id="GO:0042742">
    <property type="term" value="P:defense response to bacterium"/>
    <property type="evidence" value="ECO:0007669"/>
    <property type="project" value="UniProtKB-KW"/>
</dbReference>
<dbReference type="PANTHER" id="PTHR37406:SF1">
    <property type="entry name" value="T4-TYPE LYSOZYME 1-RELATED"/>
    <property type="match status" value="1"/>
</dbReference>
<keyword evidence="1" id="KW-0929">Antimicrobial</keyword>
<dbReference type="InterPro" id="IPR023347">
    <property type="entry name" value="Lysozyme_dom_sf"/>
</dbReference>
<keyword evidence="5" id="KW-1185">Reference proteome</keyword>
<accession>A0A7W6GDH2</accession>
<dbReference type="GO" id="GO:0016998">
    <property type="term" value="P:cell wall macromolecule catabolic process"/>
    <property type="evidence" value="ECO:0007669"/>
    <property type="project" value="InterPro"/>
</dbReference>
<proteinExistence type="predicted"/>
<evidence type="ECO:0000313" key="4">
    <source>
        <dbReference type="EMBL" id="MBB3971821.1"/>
    </source>
</evidence>
<protein>
    <submittedName>
        <fullName evidence="4">GH24 family phage-related lysozyme (Muramidase)</fullName>
    </submittedName>
</protein>
<gene>
    <name evidence="4" type="ORF">GGR24_000454</name>
</gene>
<reference evidence="4 5" key="1">
    <citation type="submission" date="2020-08" db="EMBL/GenBank/DDBJ databases">
        <title>Genomic Encyclopedia of Type Strains, Phase IV (KMG-IV): sequencing the most valuable type-strain genomes for metagenomic binning, comparative biology and taxonomic classification.</title>
        <authorList>
            <person name="Goeker M."/>
        </authorList>
    </citation>
    <scope>NUCLEOTIDE SEQUENCE [LARGE SCALE GENOMIC DNA]</scope>
    <source>
        <strain evidence="4 5">DSM 25481</strain>
    </source>
</reference>
<dbReference type="RefSeq" id="WP_183393667.1">
    <property type="nucleotide sequence ID" value="NZ_JACIDR010000001.1"/>
</dbReference>
<evidence type="ECO:0000256" key="3">
    <source>
        <dbReference type="SAM" id="MobiDB-lite"/>
    </source>
</evidence>
<evidence type="ECO:0000313" key="5">
    <source>
        <dbReference type="Proteomes" id="UP000528964"/>
    </source>
</evidence>
<sequence length="228" mass="24719">MTAALSPPPPCVAAGSADELTDRLKNLLIFEEGRIVRNGLHVSYRDSKGIATIGYGFNLEDGGAAGVLRRVTAKTTSDLIAKAAFLTEPEAQSLLLISEFVALNGVCRHFPRFRVIDLPRQIVLSAMVYQMGEARFGKFRRLIPAVQAQDWPAATASMEQSKWSRSDSPLRARRMAAAMRTGAFPPFARPSPPGQRFAAPIAADGLDTATPTDAGAPPERKPWPFDNE</sequence>
<dbReference type="PANTHER" id="PTHR37406">
    <property type="entry name" value="T4-TYPE LYSOZYME 1-RELATED"/>
    <property type="match status" value="1"/>
</dbReference>
<dbReference type="InterPro" id="IPR023346">
    <property type="entry name" value="Lysozyme-like_dom_sf"/>
</dbReference>
<dbReference type="GO" id="GO:0031640">
    <property type="term" value="P:killing of cells of another organism"/>
    <property type="evidence" value="ECO:0007669"/>
    <property type="project" value="UniProtKB-KW"/>
</dbReference>
<name>A0A7W6GDH2_9HYPH</name>
<evidence type="ECO:0000256" key="2">
    <source>
        <dbReference type="ARBA" id="ARBA00022638"/>
    </source>
</evidence>
<feature type="compositionally biased region" description="Basic and acidic residues" evidence="3">
    <location>
        <begin position="218"/>
        <end position="228"/>
    </location>
</feature>
<dbReference type="SUPFAM" id="SSF53955">
    <property type="entry name" value="Lysozyme-like"/>
    <property type="match status" value="1"/>
</dbReference>
<dbReference type="GO" id="GO:0003796">
    <property type="term" value="F:lysozyme activity"/>
    <property type="evidence" value="ECO:0007669"/>
    <property type="project" value="InterPro"/>
</dbReference>
<comment type="caution">
    <text evidence="4">The sequence shown here is derived from an EMBL/GenBank/DDBJ whole genome shotgun (WGS) entry which is preliminary data.</text>
</comment>
<dbReference type="InterPro" id="IPR001165">
    <property type="entry name" value="T4-type_lysozyme"/>
</dbReference>